<gene>
    <name evidence="1" type="ORF">EV141_0184</name>
</gene>
<name>A0A4Q7LW82_9MICO</name>
<sequence>MTNDPENGKQRAADAHETAFAVIEIAAADGDVIAAIDTLTGGDPQRVHDLATALTYHAASALLQIVNHDHESLKTLIADSRTIQRHKAELDD</sequence>
<dbReference type="RefSeq" id="WP_130484104.1">
    <property type="nucleotide sequence ID" value="NZ_SGWW01000001.1"/>
</dbReference>
<proteinExistence type="predicted"/>
<keyword evidence="2" id="KW-1185">Reference proteome</keyword>
<evidence type="ECO:0000313" key="2">
    <source>
        <dbReference type="Proteomes" id="UP000293519"/>
    </source>
</evidence>
<comment type="caution">
    <text evidence="1">The sequence shown here is derived from an EMBL/GenBank/DDBJ whole genome shotgun (WGS) entry which is preliminary data.</text>
</comment>
<dbReference type="AlphaFoldDB" id="A0A4Q7LW82"/>
<dbReference type="Proteomes" id="UP000293519">
    <property type="component" value="Unassembled WGS sequence"/>
</dbReference>
<dbReference type="EMBL" id="SGWW01000001">
    <property type="protein sequence ID" value="RZS58971.1"/>
    <property type="molecule type" value="Genomic_DNA"/>
</dbReference>
<protein>
    <submittedName>
        <fullName evidence="1">Uncharacterized protein</fullName>
    </submittedName>
</protein>
<accession>A0A4Q7LW82</accession>
<organism evidence="1 2">
    <name type="scientific">Microcella putealis</name>
    <dbReference type="NCBI Taxonomy" id="337005"/>
    <lineage>
        <taxon>Bacteria</taxon>
        <taxon>Bacillati</taxon>
        <taxon>Actinomycetota</taxon>
        <taxon>Actinomycetes</taxon>
        <taxon>Micrococcales</taxon>
        <taxon>Microbacteriaceae</taxon>
        <taxon>Microcella</taxon>
    </lineage>
</organism>
<evidence type="ECO:0000313" key="1">
    <source>
        <dbReference type="EMBL" id="RZS58971.1"/>
    </source>
</evidence>
<reference evidence="1 2" key="1">
    <citation type="journal article" date="2015" name="Stand. Genomic Sci.">
        <title>Genomic Encyclopedia of Bacterial and Archaeal Type Strains, Phase III: the genomes of soil and plant-associated and newly described type strains.</title>
        <authorList>
            <person name="Whitman W.B."/>
            <person name="Woyke T."/>
            <person name="Klenk H.P."/>
            <person name="Zhou Y."/>
            <person name="Lilburn T.G."/>
            <person name="Beck B.J."/>
            <person name="De Vos P."/>
            <person name="Vandamme P."/>
            <person name="Eisen J.A."/>
            <person name="Garrity G."/>
            <person name="Hugenholtz P."/>
            <person name="Kyrpides N.C."/>
        </authorList>
    </citation>
    <scope>NUCLEOTIDE SEQUENCE [LARGE SCALE GENOMIC DNA]</scope>
    <source>
        <strain evidence="1 2">CV2</strain>
    </source>
</reference>